<sequence length="130" mass="14800">MKTREIVLAVDPEAEEATKTIQWASENFLRQDDRIHLVMVLAMDAEFMDDQDIVTITGDSLSELENEITSKTTKAMNAVANNLKSRGYHVMEHIFKSKPEMACQVLVDYIDTSKMDCLIMGSRNLSGWKR</sequence>
<dbReference type="EMBL" id="JABAYA010000006">
    <property type="protein sequence ID" value="KAF7731929.1"/>
    <property type="molecule type" value="Genomic_DNA"/>
</dbReference>
<dbReference type="Pfam" id="PF00582">
    <property type="entry name" value="Usp"/>
    <property type="match status" value="1"/>
</dbReference>
<organism evidence="2 3">
    <name type="scientific">Apophysomyces ossiformis</name>
    <dbReference type="NCBI Taxonomy" id="679940"/>
    <lineage>
        <taxon>Eukaryota</taxon>
        <taxon>Fungi</taxon>
        <taxon>Fungi incertae sedis</taxon>
        <taxon>Mucoromycota</taxon>
        <taxon>Mucoromycotina</taxon>
        <taxon>Mucoromycetes</taxon>
        <taxon>Mucorales</taxon>
        <taxon>Mucorineae</taxon>
        <taxon>Mucoraceae</taxon>
        <taxon>Apophysomyces</taxon>
    </lineage>
</organism>
<keyword evidence="3" id="KW-1185">Reference proteome</keyword>
<dbReference type="AlphaFoldDB" id="A0A8H7BT01"/>
<proteinExistence type="predicted"/>
<dbReference type="Proteomes" id="UP000605846">
    <property type="component" value="Unassembled WGS sequence"/>
</dbReference>
<evidence type="ECO:0000313" key="2">
    <source>
        <dbReference type="EMBL" id="KAF7731929.1"/>
    </source>
</evidence>
<gene>
    <name evidence="2" type="ORF">EC973_007760</name>
</gene>
<dbReference type="SUPFAM" id="SSF52402">
    <property type="entry name" value="Adenine nucleotide alpha hydrolases-like"/>
    <property type="match status" value="1"/>
</dbReference>
<dbReference type="Gene3D" id="3.40.50.620">
    <property type="entry name" value="HUPs"/>
    <property type="match status" value="1"/>
</dbReference>
<evidence type="ECO:0000259" key="1">
    <source>
        <dbReference type="Pfam" id="PF00582"/>
    </source>
</evidence>
<dbReference type="InterPro" id="IPR006016">
    <property type="entry name" value="UspA"/>
</dbReference>
<reference evidence="2" key="1">
    <citation type="submission" date="2020-01" db="EMBL/GenBank/DDBJ databases">
        <title>Genome Sequencing of Three Apophysomyces-Like Fungal Strains Confirms a Novel Fungal Genus in the Mucoromycota with divergent Burkholderia-like Endosymbiotic Bacteria.</title>
        <authorList>
            <person name="Stajich J.E."/>
            <person name="Macias A.M."/>
            <person name="Carter-House D."/>
            <person name="Lovett B."/>
            <person name="Kasson L.R."/>
            <person name="Berry K."/>
            <person name="Grigoriev I."/>
            <person name="Chang Y."/>
            <person name="Spatafora J."/>
            <person name="Kasson M.T."/>
        </authorList>
    </citation>
    <scope>NUCLEOTIDE SEQUENCE</scope>
    <source>
        <strain evidence="2">NRRL A-21654</strain>
    </source>
</reference>
<name>A0A8H7BT01_9FUNG</name>
<dbReference type="OrthoDB" id="843225at2759"/>
<comment type="caution">
    <text evidence="2">The sequence shown here is derived from an EMBL/GenBank/DDBJ whole genome shotgun (WGS) entry which is preliminary data.</text>
</comment>
<feature type="domain" description="UspA" evidence="1">
    <location>
        <begin position="4"/>
        <end position="130"/>
    </location>
</feature>
<protein>
    <recommendedName>
        <fullName evidence="1">UspA domain-containing protein</fullName>
    </recommendedName>
</protein>
<dbReference type="InterPro" id="IPR014729">
    <property type="entry name" value="Rossmann-like_a/b/a_fold"/>
</dbReference>
<evidence type="ECO:0000313" key="3">
    <source>
        <dbReference type="Proteomes" id="UP000605846"/>
    </source>
</evidence>
<accession>A0A8H7BT01</accession>